<keyword evidence="5" id="KW-0460">Magnesium</keyword>
<dbReference type="CDD" id="cd04867">
    <property type="entry name" value="TGS_YchF_OLA1"/>
    <property type="match status" value="1"/>
</dbReference>
<dbReference type="PANTHER" id="PTHR23305">
    <property type="entry name" value="OBG GTPASE FAMILY"/>
    <property type="match status" value="1"/>
</dbReference>
<dbReference type="SUPFAM" id="SSF81271">
    <property type="entry name" value="TGS-like"/>
    <property type="match status" value="1"/>
</dbReference>
<dbReference type="InterPro" id="IPR027417">
    <property type="entry name" value="P-loop_NTPase"/>
</dbReference>
<evidence type="ECO:0000313" key="10">
    <source>
        <dbReference type="Proteomes" id="UP000280881"/>
    </source>
</evidence>
<dbReference type="OrthoDB" id="9807318at2"/>
<accession>A0A420W921</accession>
<dbReference type="CDD" id="cd01900">
    <property type="entry name" value="YchF"/>
    <property type="match status" value="1"/>
</dbReference>
<dbReference type="SUPFAM" id="SSF52540">
    <property type="entry name" value="P-loop containing nucleoside triphosphate hydrolases"/>
    <property type="match status" value="1"/>
</dbReference>
<reference evidence="9 10" key="1">
    <citation type="submission" date="2018-10" db="EMBL/GenBank/DDBJ databases">
        <title>Genomic Encyclopedia of Type Strains, Phase IV (KMG-IV): sequencing the most valuable type-strain genomes for metagenomic binning, comparative biology and taxonomic classification.</title>
        <authorList>
            <person name="Goeker M."/>
        </authorList>
    </citation>
    <scope>NUCLEOTIDE SEQUENCE [LARGE SCALE GENOMIC DNA]</scope>
    <source>
        <strain evidence="9 10">DSM 15521</strain>
    </source>
</reference>
<dbReference type="NCBIfam" id="TIGR00092">
    <property type="entry name" value="redox-regulated ATPase YchF"/>
    <property type="match status" value="1"/>
</dbReference>
<comment type="similarity">
    <text evidence="6">Belongs to the TRAFAC class OBG-HflX-like GTPase superfamily. OBG GTPase family. YchF/OLA1 subfamily.</text>
</comment>
<dbReference type="FunFam" id="1.10.150.300:FF:000001">
    <property type="entry name" value="Ribosome-binding ATPase YchF"/>
    <property type="match status" value="1"/>
</dbReference>
<dbReference type="HAMAP" id="MF_00944">
    <property type="entry name" value="YchF_OLA1_ATPase"/>
    <property type="match status" value="1"/>
</dbReference>
<dbReference type="InterPro" id="IPR004095">
    <property type="entry name" value="TGS"/>
</dbReference>
<protein>
    <recommendedName>
        <fullName evidence="6">Ribosome-binding ATPase YchF</fullName>
    </recommendedName>
</protein>
<comment type="caution">
    <text evidence="9">The sequence shown here is derived from an EMBL/GenBank/DDBJ whole genome shotgun (WGS) entry which is preliminary data.</text>
</comment>
<dbReference type="InterPro" id="IPR012675">
    <property type="entry name" value="Beta-grasp_dom_sf"/>
</dbReference>
<dbReference type="FunFam" id="3.10.20.30:FF:000001">
    <property type="entry name" value="Ribosome-binding ATPase YchF"/>
    <property type="match status" value="1"/>
</dbReference>
<dbReference type="GO" id="GO:0005737">
    <property type="term" value="C:cytoplasm"/>
    <property type="evidence" value="ECO:0007669"/>
    <property type="project" value="TreeGrafter"/>
</dbReference>
<dbReference type="PROSITE" id="PS51710">
    <property type="entry name" value="G_OBG"/>
    <property type="match status" value="1"/>
</dbReference>
<comment type="function">
    <text evidence="6">ATPase that binds to both the 70S ribosome and the 50S ribosomal subunit in a nucleotide-independent manner.</text>
</comment>
<evidence type="ECO:0000313" key="9">
    <source>
        <dbReference type="EMBL" id="RKQ63826.1"/>
    </source>
</evidence>
<evidence type="ECO:0000256" key="1">
    <source>
        <dbReference type="ARBA" id="ARBA00001946"/>
    </source>
</evidence>
<dbReference type="GO" id="GO:0043023">
    <property type="term" value="F:ribosomal large subunit binding"/>
    <property type="evidence" value="ECO:0007669"/>
    <property type="project" value="UniProtKB-UniRule"/>
</dbReference>
<evidence type="ECO:0000256" key="4">
    <source>
        <dbReference type="ARBA" id="ARBA00022840"/>
    </source>
</evidence>
<dbReference type="AlphaFoldDB" id="A0A420W921"/>
<dbReference type="InterPro" id="IPR031167">
    <property type="entry name" value="G_OBG"/>
</dbReference>
<dbReference type="GO" id="GO:0005525">
    <property type="term" value="F:GTP binding"/>
    <property type="evidence" value="ECO:0007669"/>
    <property type="project" value="InterPro"/>
</dbReference>
<evidence type="ECO:0000256" key="5">
    <source>
        <dbReference type="ARBA" id="ARBA00022842"/>
    </source>
</evidence>
<dbReference type="InterPro" id="IPR041706">
    <property type="entry name" value="YchF_N"/>
</dbReference>
<feature type="domain" description="OBG-type G" evidence="7">
    <location>
        <begin position="3"/>
        <end position="260"/>
    </location>
</feature>
<dbReference type="RefSeq" id="WP_121170673.1">
    <property type="nucleotide sequence ID" value="NZ_RBIE01000001.1"/>
</dbReference>
<dbReference type="PANTHER" id="PTHR23305:SF18">
    <property type="entry name" value="OBG-TYPE G DOMAIN-CONTAINING PROTEIN"/>
    <property type="match status" value="1"/>
</dbReference>
<dbReference type="InterPro" id="IPR012676">
    <property type="entry name" value="TGS-like"/>
</dbReference>
<dbReference type="InterPro" id="IPR004396">
    <property type="entry name" value="ATPase_YchF/OLA1"/>
</dbReference>
<dbReference type="PROSITE" id="PS51880">
    <property type="entry name" value="TGS"/>
    <property type="match status" value="1"/>
</dbReference>
<dbReference type="Pfam" id="PF01926">
    <property type="entry name" value="MMR_HSR1"/>
    <property type="match status" value="1"/>
</dbReference>
<evidence type="ECO:0000259" key="8">
    <source>
        <dbReference type="PROSITE" id="PS51880"/>
    </source>
</evidence>
<feature type="domain" description="TGS" evidence="8">
    <location>
        <begin position="282"/>
        <end position="365"/>
    </location>
</feature>
<name>A0A420W921_9BACT</name>
<proteinExistence type="inferred from homology"/>
<dbReference type="Gene3D" id="3.10.20.30">
    <property type="match status" value="1"/>
</dbReference>
<organism evidence="9 10">
    <name type="scientific">Thermovibrio guaymasensis</name>
    <dbReference type="NCBI Taxonomy" id="240167"/>
    <lineage>
        <taxon>Bacteria</taxon>
        <taxon>Pseudomonadati</taxon>
        <taxon>Aquificota</taxon>
        <taxon>Aquificia</taxon>
        <taxon>Desulfurobacteriales</taxon>
        <taxon>Desulfurobacteriaceae</taxon>
        <taxon>Thermovibrio</taxon>
    </lineage>
</organism>
<dbReference type="GO" id="GO:0005524">
    <property type="term" value="F:ATP binding"/>
    <property type="evidence" value="ECO:0007669"/>
    <property type="project" value="UniProtKB-UniRule"/>
</dbReference>
<dbReference type="GO" id="GO:0016887">
    <property type="term" value="F:ATP hydrolysis activity"/>
    <property type="evidence" value="ECO:0007669"/>
    <property type="project" value="UniProtKB-UniRule"/>
</dbReference>
<gene>
    <name evidence="6" type="primary">ychF</name>
    <name evidence="9" type="ORF">C7457_0710</name>
</gene>
<sequence length="367" mass="40909">MGFNCGIVGLPNVGKSTLFNALTNTAKAEAANYPFCTIEPNVGIVEVPDERLYRLAELIKPKKVTPTTIEFVDIAGLVKGASKGEGLGNQFLANIRSVDAIAHVVRCFKDENVVHVEGSVDPVRDIETINYELVLKDLESVERRLEKVKKVAKSGDKKARAEVEALERIKEILERGERIRPYLGEIGEEGQKVVKELALLTAKPVMYVANVDEEGLFEDNEYVEAVKEFAKKEGAPVVKICAKIEAELAELPPQEKEEFLKELGMEEPGLNAVIREGYRLLDLITFFTAGEPEVKAWTIKRGTKAPQAAGKIHSDIERGFIRAEVIRYEDLVREGSIQACKDKGLMRLEGKDYEVQDGDVIYFRFNV</sequence>
<dbReference type="GO" id="GO:0046872">
    <property type="term" value="F:metal ion binding"/>
    <property type="evidence" value="ECO:0007669"/>
    <property type="project" value="UniProtKB-KW"/>
</dbReference>
<evidence type="ECO:0000259" key="7">
    <source>
        <dbReference type="PROSITE" id="PS51710"/>
    </source>
</evidence>
<dbReference type="PRINTS" id="PR00326">
    <property type="entry name" value="GTP1OBG"/>
</dbReference>
<evidence type="ECO:0000256" key="2">
    <source>
        <dbReference type="ARBA" id="ARBA00022723"/>
    </source>
</evidence>
<dbReference type="Pfam" id="PF06071">
    <property type="entry name" value="YchF-GTPase_C"/>
    <property type="match status" value="1"/>
</dbReference>
<dbReference type="Gene3D" id="3.40.50.300">
    <property type="entry name" value="P-loop containing nucleotide triphosphate hydrolases"/>
    <property type="match status" value="1"/>
</dbReference>
<evidence type="ECO:0000256" key="3">
    <source>
        <dbReference type="ARBA" id="ARBA00022741"/>
    </source>
</evidence>
<feature type="binding site" evidence="6">
    <location>
        <begin position="12"/>
        <end position="17"/>
    </location>
    <ligand>
        <name>ATP</name>
        <dbReference type="ChEBI" id="CHEBI:30616"/>
    </ligand>
</feature>
<comment type="cofactor">
    <cofactor evidence="1">
        <name>Mg(2+)</name>
        <dbReference type="ChEBI" id="CHEBI:18420"/>
    </cofactor>
</comment>
<keyword evidence="10" id="KW-1185">Reference proteome</keyword>
<dbReference type="EMBL" id="RBIE01000001">
    <property type="protein sequence ID" value="RKQ63826.1"/>
    <property type="molecule type" value="Genomic_DNA"/>
</dbReference>
<dbReference type="InterPro" id="IPR006073">
    <property type="entry name" value="GTP-bd"/>
</dbReference>
<dbReference type="InterPro" id="IPR013029">
    <property type="entry name" value="YchF_C"/>
</dbReference>
<keyword evidence="3 6" id="KW-0547">Nucleotide-binding</keyword>
<dbReference type="InterPro" id="IPR023192">
    <property type="entry name" value="TGS-like_dom_sf"/>
</dbReference>
<keyword evidence="4 6" id="KW-0067">ATP-binding</keyword>
<evidence type="ECO:0000256" key="6">
    <source>
        <dbReference type="HAMAP-Rule" id="MF_00944"/>
    </source>
</evidence>
<keyword evidence="2" id="KW-0479">Metal-binding</keyword>
<dbReference type="PIRSF" id="PIRSF006641">
    <property type="entry name" value="CHP00092"/>
    <property type="match status" value="1"/>
</dbReference>
<dbReference type="Proteomes" id="UP000280881">
    <property type="component" value="Unassembled WGS sequence"/>
</dbReference>
<dbReference type="Gene3D" id="1.10.150.300">
    <property type="entry name" value="TGS-like domain"/>
    <property type="match status" value="1"/>
</dbReference>